<comment type="caution">
    <text evidence="6">The sequence shown here is derived from an EMBL/GenBank/DDBJ whole genome shotgun (WGS) entry which is preliminary data.</text>
</comment>
<organism evidence="6">
    <name type="scientific">Tolypothrix bouteillei VB521301</name>
    <dbReference type="NCBI Taxonomy" id="1479485"/>
    <lineage>
        <taxon>Bacteria</taxon>
        <taxon>Bacillati</taxon>
        <taxon>Cyanobacteriota</taxon>
        <taxon>Cyanophyceae</taxon>
        <taxon>Nostocales</taxon>
        <taxon>Tolypothrichaceae</taxon>
        <taxon>Tolypothrix</taxon>
    </lineage>
</organism>
<dbReference type="OrthoDB" id="506979at2"/>
<dbReference type="PANTHER" id="PTHR30570:SF1">
    <property type="entry name" value="PHOSPHATE-BINDING PROTEIN PSTS"/>
    <property type="match status" value="1"/>
</dbReference>
<evidence type="ECO:0000256" key="2">
    <source>
        <dbReference type="SAM" id="Phobius"/>
    </source>
</evidence>
<evidence type="ECO:0000259" key="3">
    <source>
        <dbReference type="Pfam" id="PF12770"/>
    </source>
</evidence>
<dbReference type="STRING" id="1479485.DA73_0233255"/>
<evidence type="ECO:0000313" key="7">
    <source>
        <dbReference type="Proteomes" id="UP000029738"/>
    </source>
</evidence>
<dbReference type="EMBL" id="JHEG04000001">
    <property type="protein sequence ID" value="KAF3885003.1"/>
    <property type="molecule type" value="Genomic_DNA"/>
</dbReference>
<evidence type="ECO:0000313" key="5">
    <source>
        <dbReference type="EMBL" id="KAF3885003.1"/>
    </source>
</evidence>
<name>A0A0C1N3S2_9CYAN</name>
<evidence type="ECO:0000259" key="4">
    <source>
        <dbReference type="Pfam" id="PF12849"/>
    </source>
</evidence>
<reference evidence="5" key="2">
    <citation type="submission" date="2019-11" db="EMBL/GenBank/DDBJ databases">
        <title>Improved Assembly of Tolypothrix boutellei genome.</title>
        <authorList>
            <person name="Sarangi A.N."/>
            <person name="Mukherjee M."/>
            <person name="Ghosh S."/>
            <person name="Singh D."/>
            <person name="Das A."/>
            <person name="Kant S."/>
            <person name="Prusty A."/>
            <person name="Tripathy S."/>
        </authorList>
    </citation>
    <scope>NUCLEOTIDE SEQUENCE</scope>
    <source>
        <strain evidence="5">VB521301</strain>
    </source>
</reference>
<keyword evidence="2" id="KW-1133">Transmembrane helix</keyword>
<sequence>MGIVKIKIRRTSEEGFLVILTATNREYETEGFLLPLPPELETSFTQWQSAYRQIEDVRSCIAPAPGLRLTPKSVIVHSNLEHTQALKTNLNEWLNSGDSKWQPIRDGLIAIAQQLHSSGEEIRVILDAKDINLRRLPWQEWSLFEQHYPQAEIALSAPKTTDHKSVACPNSSKVRILVAVGRSDGINTKDDIEVVRRLEELGAEVVCLMQPNLKNLCEALWDEQGYHIFIFTGHSGSRKDGQIGWIEVNDRESLSIEEFKEALKEAIAKGLQLAIFNSCDGLGLANQLAELHLPQSVVMREPVPDPVAVEFLKHFFYEFTRNKSLFASVLKARKRLEHFKSRYPGAIWLPTICIASNVEPLTWVGLSGNSPKPPTSKLTTAKFERPYVPIFKSQKAALWAGVMGLCLGCALVAIPATIVLNQRSESAQQLEQTTIKSLSVPVGTWLYGGSTTWAPIRGLVDKKIKQELPEFNLTYTQHPTLPPGSGTGIKMLLDGQISFAQSSRPILDKEYELAAARGVKLKQVPVAIDAIAIAVHPSLKIEGLTVEQLKGIYTGKITNWSQIGGPDLKITPLSRPLNSGTSEFFKENILENQVFGSNIVFIPTTTQALNKVGNFPEEGAIYYASASEIIKQCTVKTLPVSRHRGSALISPEIISSQPGEKCQRQHNKLNLEVLQNGEYPLTRRLFVIIKQNGQVDEQAGEAYASLLLTREGQNLTEKAEFIPMR</sequence>
<gene>
    <name evidence="6" type="ORF">DA73_0233255</name>
    <name evidence="5" type="ORF">DA73_0400005660</name>
</gene>
<feature type="domain" description="CHAT" evidence="3">
    <location>
        <begin position="187"/>
        <end position="355"/>
    </location>
</feature>
<feature type="domain" description="PBP" evidence="4">
    <location>
        <begin position="445"/>
        <end position="710"/>
    </location>
</feature>
<dbReference type="CDD" id="cd13566">
    <property type="entry name" value="PBP2_phosphate"/>
    <property type="match status" value="1"/>
</dbReference>
<accession>A0A0C1N3S2</accession>
<dbReference type="InterPro" id="IPR050811">
    <property type="entry name" value="Phosphate_ABC_transporter"/>
</dbReference>
<reference evidence="6" key="1">
    <citation type="journal article" date="2015" name="Genome Announc.">
        <title>Draft Genome Sequence of Tolypothrix boutellei Strain VB521301.</title>
        <authorList>
            <person name="Chandrababunaidu M.M."/>
            <person name="Singh D."/>
            <person name="Sen D."/>
            <person name="Bhan S."/>
            <person name="Das S."/>
            <person name="Gupta A."/>
            <person name="Adhikary S.P."/>
            <person name="Tripathy S."/>
        </authorList>
    </citation>
    <scope>NUCLEOTIDE SEQUENCE</scope>
    <source>
        <strain evidence="6">VB521301</strain>
    </source>
</reference>
<dbReference type="Pfam" id="PF12770">
    <property type="entry name" value="CHAT"/>
    <property type="match status" value="1"/>
</dbReference>
<dbReference type="RefSeq" id="WP_038088889.1">
    <property type="nucleotide sequence ID" value="NZ_JHEG04000001.1"/>
</dbReference>
<evidence type="ECO:0000313" key="6">
    <source>
        <dbReference type="EMBL" id="KIE09257.1"/>
    </source>
</evidence>
<keyword evidence="1" id="KW-0732">Signal</keyword>
<proteinExistence type="predicted"/>
<dbReference type="AlphaFoldDB" id="A0A0C1N3S2"/>
<dbReference type="Proteomes" id="UP000029738">
    <property type="component" value="Unassembled WGS sequence"/>
</dbReference>
<dbReference type="Gene3D" id="3.40.190.10">
    <property type="entry name" value="Periplasmic binding protein-like II"/>
    <property type="match status" value="2"/>
</dbReference>
<dbReference type="InterPro" id="IPR024370">
    <property type="entry name" value="PBP_domain"/>
</dbReference>
<dbReference type="PANTHER" id="PTHR30570">
    <property type="entry name" value="PERIPLASMIC PHOSPHATE BINDING COMPONENT OF PHOSPHATE ABC TRANSPORTER"/>
    <property type="match status" value="1"/>
</dbReference>
<dbReference type="Pfam" id="PF12849">
    <property type="entry name" value="PBP_like_2"/>
    <property type="match status" value="1"/>
</dbReference>
<dbReference type="SUPFAM" id="SSF53850">
    <property type="entry name" value="Periplasmic binding protein-like II"/>
    <property type="match status" value="1"/>
</dbReference>
<dbReference type="InterPro" id="IPR024983">
    <property type="entry name" value="CHAT_dom"/>
</dbReference>
<protein>
    <submittedName>
        <fullName evidence="5">CHAT domain-containing protein</fullName>
    </submittedName>
    <submittedName>
        <fullName evidence="6">Phosphate ABC transporter substrate-binding protein</fullName>
    </submittedName>
</protein>
<dbReference type="EMBL" id="JHEG02000058">
    <property type="protein sequence ID" value="KIE09257.1"/>
    <property type="molecule type" value="Genomic_DNA"/>
</dbReference>
<keyword evidence="2" id="KW-0812">Transmembrane</keyword>
<evidence type="ECO:0000256" key="1">
    <source>
        <dbReference type="ARBA" id="ARBA00022729"/>
    </source>
</evidence>
<keyword evidence="7" id="KW-1185">Reference proteome</keyword>
<keyword evidence="2" id="KW-0472">Membrane</keyword>
<feature type="transmembrane region" description="Helical" evidence="2">
    <location>
        <begin position="396"/>
        <end position="420"/>
    </location>
</feature>